<dbReference type="Proteomes" id="UP000009038">
    <property type="component" value="Unassembled WGS sequence"/>
</dbReference>
<organism evidence="3 4">
    <name type="scientific">Aspergillus niger (strain ATCC 1015 / CBS 113.46 / FGSC A1144 / LSHB Ac4 / NCTC 3858a / NRRL 328 / USDA 3528.7)</name>
    <dbReference type="NCBI Taxonomy" id="380704"/>
    <lineage>
        <taxon>Eukaryota</taxon>
        <taxon>Fungi</taxon>
        <taxon>Dikarya</taxon>
        <taxon>Ascomycota</taxon>
        <taxon>Pezizomycotina</taxon>
        <taxon>Eurotiomycetes</taxon>
        <taxon>Eurotiomycetidae</taxon>
        <taxon>Eurotiales</taxon>
        <taxon>Aspergillaceae</taxon>
        <taxon>Aspergillus</taxon>
        <taxon>Aspergillus subgen. Circumdati</taxon>
    </lineage>
</organism>
<accession>G3YGF6</accession>
<reference evidence="3 4" key="1">
    <citation type="journal article" date="2011" name="Genome Res.">
        <title>Comparative genomics of citric-acid-producing Aspergillus niger ATCC 1015 versus enzyme-producing CBS 513.88.</title>
        <authorList>
            <person name="Andersen M.R."/>
            <person name="Salazar M.P."/>
            <person name="Schaap P.J."/>
            <person name="van de Vondervoort P.J."/>
            <person name="Culley D."/>
            <person name="Thykaer J."/>
            <person name="Frisvad J.C."/>
            <person name="Nielsen K.F."/>
            <person name="Albang R."/>
            <person name="Albermann K."/>
            <person name="Berka R.M."/>
            <person name="Braus G.H."/>
            <person name="Braus-Stromeyer S.A."/>
            <person name="Corrochano L.M."/>
            <person name="Dai Z."/>
            <person name="van Dijck P.W."/>
            <person name="Hofmann G."/>
            <person name="Lasure L.L."/>
            <person name="Magnuson J.K."/>
            <person name="Menke H."/>
            <person name="Meijer M."/>
            <person name="Meijer S.L."/>
            <person name="Nielsen J.B."/>
            <person name="Nielsen M.L."/>
            <person name="van Ooyen A.J."/>
            <person name="Pel H.J."/>
            <person name="Poulsen L."/>
            <person name="Samson R.A."/>
            <person name="Stam H."/>
            <person name="Tsang A."/>
            <person name="van den Brink J.M."/>
            <person name="Atkins A."/>
            <person name="Aerts A."/>
            <person name="Shapiro H."/>
            <person name="Pangilinan J."/>
            <person name="Salamov A."/>
            <person name="Lou Y."/>
            <person name="Lindquist E."/>
            <person name="Lucas S."/>
            <person name="Grimwood J."/>
            <person name="Grigoriev I.V."/>
            <person name="Kubicek C.P."/>
            <person name="Martinez D."/>
            <person name="van Peij N.N."/>
            <person name="Roubos J.A."/>
            <person name="Nielsen J."/>
            <person name="Baker S.E."/>
        </authorList>
    </citation>
    <scope>NUCLEOTIDE SEQUENCE [LARGE SCALE GENOMIC DNA]</scope>
    <source>
        <strain evidence="4">ATCC 1015 / CBS 113.46 / FGSC A1144 / LSHB Ac4 / NCTC 3858a / NRRL 328 / USDA 3528.7</strain>
    </source>
</reference>
<comment type="caution">
    <text evidence="3">The sequence shown here is derived from an EMBL/GenBank/DDBJ whole genome shotgun (WGS) entry which is preliminary data.</text>
</comment>
<evidence type="ECO:0000313" key="4">
    <source>
        <dbReference type="Proteomes" id="UP000009038"/>
    </source>
</evidence>
<name>G3YGF6_ASPNA</name>
<evidence type="ECO:0000256" key="1">
    <source>
        <dbReference type="SAM" id="Coils"/>
    </source>
</evidence>
<proteinExistence type="predicted"/>
<dbReference type="AlphaFoldDB" id="G3YGF6"/>
<keyword evidence="1" id="KW-0175">Coiled coil</keyword>
<dbReference type="HOGENOM" id="CLU_031056_0_0_1"/>
<feature type="compositionally biased region" description="Low complexity" evidence="2">
    <location>
        <begin position="281"/>
        <end position="296"/>
    </location>
</feature>
<evidence type="ECO:0000256" key="2">
    <source>
        <dbReference type="SAM" id="MobiDB-lite"/>
    </source>
</evidence>
<feature type="coiled-coil region" evidence="1">
    <location>
        <begin position="428"/>
        <end position="455"/>
    </location>
</feature>
<dbReference type="OrthoDB" id="3891782at2759"/>
<protein>
    <submittedName>
        <fullName evidence="3">Uncharacterized protein</fullName>
    </submittedName>
</protein>
<gene>
    <name evidence="3" type="ORF">ASPNIDRAFT_177726</name>
</gene>
<feature type="region of interest" description="Disordered" evidence="2">
    <location>
        <begin position="267"/>
        <end position="302"/>
    </location>
</feature>
<evidence type="ECO:0000313" key="3">
    <source>
        <dbReference type="EMBL" id="EHA18637.1"/>
    </source>
</evidence>
<sequence>MTTTSQNPPGVLKKAVLVHAPDLNVSCRARLRIAHDQTANQGCISLSITADLANLSGRSQVLTLNIPPERVQQCALARQSNNELCSSHLIPLLPAPVTNVSAVSTLTLSLCATGIVLCPSEMNSLSPASPGDTDFYSFAKICQSQFFYIYFSRRQFVNKELDKLEIFSRALRKRCLQTVSFDHTRHGMVQKDWRVFNLSPDPPPYCPELLSERLEQVDPPLYCEESVSEQVVRKRQRGICSSYHLRCSYLDPWSVSSHDENRKRVLLQTPPPIGSPTEVNTPSTTRSPSPSSIRPTYFTHGSSAGDPVRKKLARLEYELRGISDDLICELLIRSGRGHLLAISKKVDRDLPCKVEKVNSTEVEMIEQRLKRYVDEMIERRLKSGVLDEVVDSAVSECRDQIYDECKTNQAEFREQVDDGNSEIRNTTIECMKEMNEQAQRHMHEIEEQAQQCMRDIEDQGFEVEMSAKKNMAKLKRWCDTPARSLPETTVNLSHEIDTTARRSSI</sequence>
<dbReference type="EMBL" id="ACJE01000021">
    <property type="protein sequence ID" value="EHA18637.1"/>
    <property type="molecule type" value="Genomic_DNA"/>
</dbReference>